<sequence precursor="true">MRMKKVTALLLASAMCVGALAGCGNSSDTKETKAAGDTQAAGETKAADGTDAAKSEGSGDGEKVTIRLLTRMAGTTTQVNIYNDIINEFKEKHPDVTIVDDSQSDESAFNNILSTDIASGTMANIFRIQGVANLSEYIDNGMILNLQPYLDEDKEWGGGFTEGSLAYYQVPGQEGTYAVPMESGLIGVYYNEDLFKAAGVDKFPETWTEFTDAITKLKDSGVIPIAMGAQSTYMAGHLHDQIFYKWLGTEAAKLLGTREKKWTDSDVVETLQKEKDLIDLGAFDASAAGITDDIAMTQFQQGEAAMVITGPWNIGTFTDKEKTPVADSIKVAKFPYFEEKEEFKNEDMQTLSPYMVSGKLQGKELDLTIELLKMLTNKDAAKRYAEEAAFLIPRTDIDLDESKCSPLFVENVKLGGTSTGIGVDIFDFDPLTSMQDRTRNSIVSMFTGATAEAAAQEIQGEVDNNAK</sequence>
<dbReference type="OrthoDB" id="367242at2"/>
<gene>
    <name evidence="3" type="primary">msmE_38</name>
    <name evidence="3" type="ORF">DSM106044_04791</name>
</gene>
<feature type="region of interest" description="Disordered" evidence="1">
    <location>
        <begin position="25"/>
        <end position="59"/>
    </location>
</feature>
<keyword evidence="2" id="KW-0732">Signal</keyword>
<feature type="chain" id="PRO_5038729714" evidence="2">
    <location>
        <begin position="22"/>
        <end position="467"/>
    </location>
</feature>
<protein>
    <submittedName>
        <fullName evidence="3">Multiple sugar-binding protein</fullName>
    </submittedName>
</protein>
<dbReference type="InterPro" id="IPR050490">
    <property type="entry name" value="Bact_solute-bd_prot1"/>
</dbReference>
<feature type="signal peptide" evidence="2">
    <location>
        <begin position="1"/>
        <end position="21"/>
    </location>
</feature>
<dbReference type="PROSITE" id="PS51257">
    <property type="entry name" value="PROKAR_LIPOPROTEIN"/>
    <property type="match status" value="1"/>
</dbReference>
<dbReference type="STRING" id="180332.GCA_000797495_03755"/>
<reference evidence="3 4" key="1">
    <citation type="journal article" date="2019" name="Anaerobe">
        <title>Detection of Robinsoniella peoriensis in multiple bone samples of a trauma patient.</title>
        <authorList>
            <person name="Schrottner P."/>
            <person name="Hartwich K."/>
            <person name="Bunk B."/>
            <person name="Schober I."/>
            <person name="Helbig S."/>
            <person name="Rudolph W.W."/>
            <person name="Gunzer F."/>
        </authorList>
    </citation>
    <scope>NUCLEOTIDE SEQUENCE [LARGE SCALE GENOMIC DNA]</scope>
    <source>
        <strain evidence="3 4">DSM 106044</strain>
    </source>
</reference>
<evidence type="ECO:0000256" key="2">
    <source>
        <dbReference type="SAM" id="SignalP"/>
    </source>
</evidence>
<evidence type="ECO:0000313" key="3">
    <source>
        <dbReference type="EMBL" id="TLC98276.1"/>
    </source>
</evidence>
<dbReference type="InterPro" id="IPR006059">
    <property type="entry name" value="SBP"/>
</dbReference>
<dbReference type="Pfam" id="PF01547">
    <property type="entry name" value="SBP_bac_1"/>
    <property type="match status" value="1"/>
</dbReference>
<dbReference type="RefSeq" id="WP_027293776.1">
    <property type="nucleotide sequence ID" value="NZ_CABMJZ010000005.1"/>
</dbReference>
<dbReference type="Proteomes" id="UP000306509">
    <property type="component" value="Unassembled WGS sequence"/>
</dbReference>
<name>A0A4U8Q140_9FIRM</name>
<keyword evidence="4" id="KW-1185">Reference proteome</keyword>
<dbReference type="EMBL" id="QGQD01000097">
    <property type="protein sequence ID" value="TLC98276.1"/>
    <property type="molecule type" value="Genomic_DNA"/>
</dbReference>
<dbReference type="PANTHER" id="PTHR43649">
    <property type="entry name" value="ARABINOSE-BINDING PROTEIN-RELATED"/>
    <property type="match status" value="1"/>
</dbReference>
<dbReference type="Gene3D" id="3.40.190.10">
    <property type="entry name" value="Periplasmic binding protein-like II"/>
    <property type="match status" value="2"/>
</dbReference>
<organism evidence="3 4">
    <name type="scientific">Robinsoniella peoriensis</name>
    <dbReference type="NCBI Taxonomy" id="180332"/>
    <lineage>
        <taxon>Bacteria</taxon>
        <taxon>Bacillati</taxon>
        <taxon>Bacillota</taxon>
        <taxon>Clostridia</taxon>
        <taxon>Lachnospirales</taxon>
        <taxon>Lachnospiraceae</taxon>
        <taxon>Robinsoniella</taxon>
    </lineage>
</organism>
<comment type="caution">
    <text evidence="3">The sequence shown here is derived from an EMBL/GenBank/DDBJ whole genome shotgun (WGS) entry which is preliminary data.</text>
</comment>
<accession>A0A4U8Q140</accession>
<feature type="compositionally biased region" description="Basic and acidic residues" evidence="1">
    <location>
        <begin position="45"/>
        <end position="54"/>
    </location>
</feature>
<dbReference type="AlphaFoldDB" id="A0A4U8Q140"/>
<evidence type="ECO:0000256" key="1">
    <source>
        <dbReference type="SAM" id="MobiDB-lite"/>
    </source>
</evidence>
<proteinExistence type="predicted"/>
<evidence type="ECO:0000313" key="4">
    <source>
        <dbReference type="Proteomes" id="UP000306509"/>
    </source>
</evidence>
<dbReference type="SUPFAM" id="SSF53850">
    <property type="entry name" value="Periplasmic binding protein-like II"/>
    <property type="match status" value="1"/>
</dbReference>